<sequence length="119" mass="12701">MGGPGGGGKPTHGEGLATMGTWLTERAGGKKKREACVWGGPYGGEKPTCGELGDGEKLAHWEGLAVGKAHRLVIDPNGKQAKKKPNIQYSLHSFLVSWTARRSSFFATTSPLAGRRKRE</sequence>
<organism evidence="1 2">
    <name type="scientific">Zizania palustris</name>
    <name type="common">Northern wild rice</name>
    <dbReference type="NCBI Taxonomy" id="103762"/>
    <lineage>
        <taxon>Eukaryota</taxon>
        <taxon>Viridiplantae</taxon>
        <taxon>Streptophyta</taxon>
        <taxon>Embryophyta</taxon>
        <taxon>Tracheophyta</taxon>
        <taxon>Spermatophyta</taxon>
        <taxon>Magnoliopsida</taxon>
        <taxon>Liliopsida</taxon>
        <taxon>Poales</taxon>
        <taxon>Poaceae</taxon>
        <taxon>BOP clade</taxon>
        <taxon>Oryzoideae</taxon>
        <taxon>Oryzeae</taxon>
        <taxon>Zizaniinae</taxon>
        <taxon>Zizania</taxon>
    </lineage>
</organism>
<comment type="caution">
    <text evidence="1">The sequence shown here is derived from an EMBL/GenBank/DDBJ whole genome shotgun (WGS) entry which is preliminary data.</text>
</comment>
<evidence type="ECO:0000313" key="2">
    <source>
        <dbReference type="Proteomes" id="UP000729402"/>
    </source>
</evidence>
<dbReference type="EMBL" id="JAAALK010000079">
    <property type="protein sequence ID" value="KAG8099179.1"/>
    <property type="molecule type" value="Genomic_DNA"/>
</dbReference>
<protein>
    <submittedName>
        <fullName evidence="1">Uncharacterized protein</fullName>
    </submittedName>
</protein>
<gene>
    <name evidence="1" type="ORF">GUJ93_ZPchr0013g37082</name>
</gene>
<proteinExistence type="predicted"/>
<reference evidence="1" key="2">
    <citation type="submission" date="2021-02" db="EMBL/GenBank/DDBJ databases">
        <authorList>
            <person name="Kimball J.A."/>
            <person name="Haas M.W."/>
            <person name="Macchietto M."/>
            <person name="Kono T."/>
            <person name="Duquette J."/>
            <person name="Shao M."/>
        </authorList>
    </citation>
    <scope>NUCLEOTIDE SEQUENCE</scope>
    <source>
        <tissue evidence="1">Fresh leaf tissue</tissue>
    </source>
</reference>
<dbReference type="Proteomes" id="UP000729402">
    <property type="component" value="Unassembled WGS sequence"/>
</dbReference>
<reference evidence="1" key="1">
    <citation type="journal article" date="2021" name="bioRxiv">
        <title>Whole Genome Assembly and Annotation of Northern Wild Rice, Zizania palustris L., Supports a Whole Genome Duplication in the Zizania Genus.</title>
        <authorList>
            <person name="Haas M."/>
            <person name="Kono T."/>
            <person name="Macchietto M."/>
            <person name="Millas R."/>
            <person name="McGilp L."/>
            <person name="Shao M."/>
            <person name="Duquette J."/>
            <person name="Hirsch C.N."/>
            <person name="Kimball J."/>
        </authorList>
    </citation>
    <scope>NUCLEOTIDE SEQUENCE</scope>
    <source>
        <tissue evidence="1">Fresh leaf tissue</tissue>
    </source>
</reference>
<dbReference type="AlphaFoldDB" id="A0A8J6BYJ1"/>
<name>A0A8J6BYJ1_ZIZPA</name>
<keyword evidence="2" id="KW-1185">Reference proteome</keyword>
<accession>A0A8J6BYJ1</accession>
<evidence type="ECO:0000313" key="1">
    <source>
        <dbReference type="EMBL" id="KAG8099179.1"/>
    </source>
</evidence>